<proteinExistence type="inferred from homology"/>
<dbReference type="VEuPathDB" id="AmoebaDB:ACA1_065930"/>
<dbReference type="Gene3D" id="1.10.630.10">
    <property type="entry name" value="Cytochrome P450"/>
    <property type="match status" value="1"/>
</dbReference>
<dbReference type="STRING" id="1257118.L8GXV1"/>
<evidence type="ECO:0000313" key="8">
    <source>
        <dbReference type="Proteomes" id="UP000011083"/>
    </source>
</evidence>
<evidence type="ECO:0000256" key="2">
    <source>
        <dbReference type="ARBA" id="ARBA00022617"/>
    </source>
</evidence>
<evidence type="ECO:0000313" key="7">
    <source>
        <dbReference type="EMBL" id="ELR17772.1"/>
    </source>
</evidence>
<accession>L8GXV1</accession>
<evidence type="ECO:0000256" key="1">
    <source>
        <dbReference type="ARBA" id="ARBA00010617"/>
    </source>
</evidence>
<reference evidence="7 8" key="1">
    <citation type="journal article" date="2013" name="Genome Biol.">
        <title>Genome of Acanthamoeba castellanii highlights extensive lateral gene transfer and early evolution of tyrosine kinase signaling.</title>
        <authorList>
            <person name="Clarke M."/>
            <person name="Lohan A.J."/>
            <person name="Liu B."/>
            <person name="Lagkouvardos I."/>
            <person name="Roy S."/>
            <person name="Zafar N."/>
            <person name="Bertelli C."/>
            <person name="Schilde C."/>
            <person name="Kianianmomeni A."/>
            <person name="Burglin T.R."/>
            <person name="Frech C."/>
            <person name="Turcotte B."/>
            <person name="Kopec K.O."/>
            <person name="Synnott J.M."/>
            <person name="Choo C."/>
            <person name="Paponov I."/>
            <person name="Finkler A."/>
            <person name="Soon Heng Tan C."/>
            <person name="Hutchins A.P."/>
            <person name="Weinmeier T."/>
            <person name="Rattei T."/>
            <person name="Chu J.S."/>
            <person name="Gimenez G."/>
            <person name="Irimia M."/>
            <person name="Rigden D.J."/>
            <person name="Fitzpatrick D.A."/>
            <person name="Lorenzo-Morales J."/>
            <person name="Bateman A."/>
            <person name="Chiu C.H."/>
            <person name="Tang P."/>
            <person name="Hegemann P."/>
            <person name="Fromm H."/>
            <person name="Raoult D."/>
            <person name="Greub G."/>
            <person name="Miranda-Saavedra D."/>
            <person name="Chen N."/>
            <person name="Nash P."/>
            <person name="Ginger M.L."/>
            <person name="Horn M."/>
            <person name="Schaap P."/>
            <person name="Caler L."/>
            <person name="Loftus B."/>
        </authorList>
    </citation>
    <scope>NUCLEOTIDE SEQUENCE [LARGE SCALE GENOMIC DNA]</scope>
    <source>
        <strain evidence="7 8">Neff</strain>
    </source>
</reference>
<dbReference type="Proteomes" id="UP000011083">
    <property type="component" value="Unassembled WGS sequence"/>
</dbReference>
<keyword evidence="8" id="KW-1185">Reference proteome</keyword>
<dbReference type="PROSITE" id="PS00086">
    <property type="entry name" value="CYTOCHROME_P450"/>
    <property type="match status" value="1"/>
</dbReference>
<dbReference type="InterPro" id="IPR002403">
    <property type="entry name" value="Cyt_P450_E_grp-IV"/>
</dbReference>
<keyword evidence="4 5" id="KW-0408">Iron</keyword>
<dbReference type="GO" id="GO:0016705">
    <property type="term" value="F:oxidoreductase activity, acting on paired donors, with incorporation or reduction of molecular oxygen"/>
    <property type="evidence" value="ECO:0007669"/>
    <property type="project" value="InterPro"/>
</dbReference>
<dbReference type="SUPFAM" id="SSF48264">
    <property type="entry name" value="Cytochrome P450"/>
    <property type="match status" value="1"/>
</dbReference>
<dbReference type="GO" id="GO:0005506">
    <property type="term" value="F:iron ion binding"/>
    <property type="evidence" value="ECO:0007669"/>
    <property type="project" value="InterPro"/>
</dbReference>
<feature type="binding site" description="axial binding residue" evidence="5">
    <location>
        <position position="483"/>
    </location>
    <ligand>
        <name>heme</name>
        <dbReference type="ChEBI" id="CHEBI:30413"/>
    </ligand>
    <ligandPart>
        <name>Fe</name>
        <dbReference type="ChEBI" id="CHEBI:18248"/>
    </ligandPart>
</feature>
<dbReference type="GeneID" id="14918208"/>
<dbReference type="InterPro" id="IPR001128">
    <property type="entry name" value="Cyt_P450"/>
</dbReference>
<dbReference type="PANTHER" id="PTHR24304">
    <property type="entry name" value="CYTOCHROME P450 FAMILY 7"/>
    <property type="match status" value="1"/>
</dbReference>
<comment type="cofactor">
    <cofactor evidence="5">
        <name>heme</name>
        <dbReference type="ChEBI" id="CHEBI:30413"/>
    </cofactor>
</comment>
<dbReference type="RefSeq" id="XP_004339785.1">
    <property type="nucleotide sequence ID" value="XM_004339737.1"/>
</dbReference>
<keyword evidence="6" id="KW-0560">Oxidoreductase</keyword>
<dbReference type="EMBL" id="KB007974">
    <property type="protein sequence ID" value="ELR17772.1"/>
    <property type="molecule type" value="Genomic_DNA"/>
</dbReference>
<dbReference type="AlphaFoldDB" id="L8GXV1"/>
<name>L8GXV1_ACACF</name>
<evidence type="ECO:0000256" key="6">
    <source>
        <dbReference type="RuleBase" id="RU000461"/>
    </source>
</evidence>
<dbReference type="InterPro" id="IPR050529">
    <property type="entry name" value="CYP450_sterol_14alpha_dmase"/>
</dbReference>
<organism evidence="7 8">
    <name type="scientific">Acanthamoeba castellanii (strain ATCC 30010 / Neff)</name>
    <dbReference type="NCBI Taxonomy" id="1257118"/>
    <lineage>
        <taxon>Eukaryota</taxon>
        <taxon>Amoebozoa</taxon>
        <taxon>Discosea</taxon>
        <taxon>Longamoebia</taxon>
        <taxon>Centramoebida</taxon>
        <taxon>Acanthamoebidae</taxon>
        <taxon>Acanthamoeba</taxon>
    </lineage>
</organism>
<keyword evidence="6" id="KW-0503">Monooxygenase</keyword>
<keyword evidence="2 5" id="KW-0349">Heme</keyword>
<dbReference type="OrthoDB" id="1103324at2759"/>
<dbReference type="InterPro" id="IPR017972">
    <property type="entry name" value="Cyt_P450_CS"/>
</dbReference>
<sequence length="562" mass="63524">MGLLLWALFPLALVAAVLYLIYLRIKPTGHGGPPRVEKGVPLLGAALAYFGSPVKTLEWAHLMYGNVFRLNLLFFDAVFLLRSSLLWRAMETNVAQQDGGGSLHSTLDKYFYNAEETGEISHHQGTAHNPAHHDEWPSYPMSGVERLRRLAYFHANPSTQIPKANLQKMQEAVATVFRTERMEQYSQRCADIAQRTLDEWTKQAGRDGYIELAAAVQGLVMEINTRLLLGDAFYAAHGRAFAESFLALEKESAHLLARILPDLPFIPPVKRALEARRTLASLIEQELARLRQSKSSDDEGHLLHLLAQVKQEDGSWLPIEQSVDTVLQMFYYGQANTTGHLTWLIAHMSQRGHAQDLHRVRREQRRAMGESEELAYSQFSSFRELEQCIQEVTRLYFTTTLPPRKAIKSFKFEGFTIPEGSLLCVSPILGHLDSDIFPDAGIFFPKRFAPPKKKQAPETKTAFNPSSFYGMAYVQFGYGMHKCPAEKYAMTVLTSFFSVLVRTRSVELKDNKLPLPQYPATFGTATPTGDILIRLQPYAIPRELMFEEDEPEVIRSILPPAH</sequence>
<dbReference type="KEGG" id="acan:ACA1_065930"/>
<evidence type="ECO:0000256" key="3">
    <source>
        <dbReference type="ARBA" id="ARBA00022723"/>
    </source>
</evidence>
<dbReference type="GO" id="GO:0020037">
    <property type="term" value="F:heme binding"/>
    <property type="evidence" value="ECO:0007669"/>
    <property type="project" value="InterPro"/>
</dbReference>
<gene>
    <name evidence="7" type="ORF">ACA1_065930</name>
</gene>
<dbReference type="GO" id="GO:0004497">
    <property type="term" value="F:monooxygenase activity"/>
    <property type="evidence" value="ECO:0007669"/>
    <property type="project" value="UniProtKB-KW"/>
</dbReference>
<dbReference type="Pfam" id="PF00067">
    <property type="entry name" value="p450"/>
    <property type="match status" value="1"/>
</dbReference>
<dbReference type="OMA" id="IFLAMHI"/>
<dbReference type="InterPro" id="IPR036396">
    <property type="entry name" value="Cyt_P450_sf"/>
</dbReference>
<evidence type="ECO:0000256" key="4">
    <source>
        <dbReference type="ARBA" id="ARBA00023004"/>
    </source>
</evidence>
<comment type="similarity">
    <text evidence="1 6">Belongs to the cytochrome P450 family.</text>
</comment>
<keyword evidence="3 5" id="KW-0479">Metal-binding</keyword>
<dbReference type="PRINTS" id="PR00465">
    <property type="entry name" value="EP450IV"/>
</dbReference>
<dbReference type="PANTHER" id="PTHR24304:SF2">
    <property type="entry name" value="24-HYDROXYCHOLESTEROL 7-ALPHA-HYDROXYLASE"/>
    <property type="match status" value="1"/>
</dbReference>
<evidence type="ECO:0000256" key="5">
    <source>
        <dbReference type="PIRSR" id="PIRSR602403-1"/>
    </source>
</evidence>
<protein>
    <submittedName>
        <fullName evidence="7">Cytochrome p450 superfamily protein</fullName>
    </submittedName>
</protein>